<dbReference type="GO" id="GO:0016787">
    <property type="term" value="F:hydrolase activity"/>
    <property type="evidence" value="ECO:0007669"/>
    <property type="project" value="UniProtKB-KW"/>
</dbReference>
<dbReference type="AlphaFoldDB" id="A0A7W6H1Q7"/>
<dbReference type="EMBL" id="JACIEI010000014">
    <property type="protein sequence ID" value="MBB3995447.1"/>
    <property type="molecule type" value="Genomic_DNA"/>
</dbReference>
<gene>
    <name evidence="4" type="ORF">GGR95_003103</name>
</gene>
<dbReference type="Gene3D" id="3.90.850.10">
    <property type="entry name" value="Fumarylacetoacetase-like, C-terminal domain"/>
    <property type="match status" value="1"/>
</dbReference>
<sequence>MKLARIRTADGTRPVLIDADGAARDISSVVDDITAQTLSAQELSKLAVLDPASFSLITGDYAPVIDDVRRMFCIGLNYSDHAKEAGMAIPEEPILFMKTCPATGANDPIILPKGSEKTDWEVELGVVIGTRAHHVSKAEALSHVAGFCVINDVSERAFQAERGGQWTKGKSCDSFGPVGPWLVTSDEVPDPQNLNMYLDVNGERRQSGSTATMVFDVAHIVSYLSEFVTLVPGDVISTGTPPGVGMGMNPPQYLNAGDVVELGIEGLGRQRQEVVPYRP</sequence>
<keyword evidence="5" id="KW-1185">Reference proteome</keyword>
<dbReference type="PANTHER" id="PTHR42796:SF4">
    <property type="entry name" value="FUMARYLACETOACETATE HYDROLASE DOMAIN-CONTAINING PROTEIN 2A"/>
    <property type="match status" value="1"/>
</dbReference>
<dbReference type="SUPFAM" id="SSF56529">
    <property type="entry name" value="FAH"/>
    <property type="match status" value="1"/>
</dbReference>
<name>A0A7W6H1Q7_9RHOB</name>
<organism evidence="4 5">
    <name type="scientific">Sulfitobacter undariae</name>
    <dbReference type="NCBI Taxonomy" id="1563671"/>
    <lineage>
        <taxon>Bacteria</taxon>
        <taxon>Pseudomonadati</taxon>
        <taxon>Pseudomonadota</taxon>
        <taxon>Alphaproteobacteria</taxon>
        <taxon>Rhodobacterales</taxon>
        <taxon>Roseobacteraceae</taxon>
        <taxon>Sulfitobacter</taxon>
    </lineage>
</organism>
<keyword evidence="4" id="KW-0378">Hydrolase</keyword>
<dbReference type="PANTHER" id="PTHR42796">
    <property type="entry name" value="FUMARYLACETOACETATE HYDROLASE DOMAIN-CONTAINING PROTEIN 2A-RELATED"/>
    <property type="match status" value="1"/>
</dbReference>
<dbReference type="InterPro" id="IPR051121">
    <property type="entry name" value="FAH"/>
</dbReference>
<dbReference type="RefSeq" id="WP_184567372.1">
    <property type="nucleotide sequence ID" value="NZ_JACIEI010000014.1"/>
</dbReference>
<comment type="caution">
    <text evidence="4">The sequence shown here is derived from an EMBL/GenBank/DDBJ whole genome shotgun (WGS) entry which is preliminary data.</text>
</comment>
<dbReference type="Pfam" id="PF01557">
    <property type="entry name" value="FAA_hydrolase"/>
    <property type="match status" value="1"/>
</dbReference>
<dbReference type="EC" id="3.7.1.-" evidence="4"/>
<evidence type="ECO:0000313" key="4">
    <source>
        <dbReference type="EMBL" id="MBB3995447.1"/>
    </source>
</evidence>
<keyword evidence="2" id="KW-0479">Metal-binding</keyword>
<evidence type="ECO:0000256" key="2">
    <source>
        <dbReference type="ARBA" id="ARBA00022723"/>
    </source>
</evidence>
<reference evidence="4 5" key="1">
    <citation type="submission" date="2020-08" db="EMBL/GenBank/DDBJ databases">
        <title>Genomic Encyclopedia of Type Strains, Phase IV (KMG-IV): sequencing the most valuable type-strain genomes for metagenomic binning, comparative biology and taxonomic classification.</title>
        <authorList>
            <person name="Goeker M."/>
        </authorList>
    </citation>
    <scope>NUCLEOTIDE SEQUENCE [LARGE SCALE GENOMIC DNA]</scope>
    <source>
        <strain evidence="4 5">DSM 102234</strain>
    </source>
</reference>
<dbReference type="GO" id="GO:0019752">
    <property type="term" value="P:carboxylic acid metabolic process"/>
    <property type="evidence" value="ECO:0007669"/>
    <property type="project" value="UniProtKB-ARBA"/>
</dbReference>
<dbReference type="GO" id="GO:0046872">
    <property type="term" value="F:metal ion binding"/>
    <property type="evidence" value="ECO:0007669"/>
    <property type="project" value="UniProtKB-KW"/>
</dbReference>
<dbReference type="InterPro" id="IPR011234">
    <property type="entry name" value="Fumarylacetoacetase-like_C"/>
</dbReference>
<proteinExistence type="inferred from homology"/>
<dbReference type="InterPro" id="IPR036663">
    <property type="entry name" value="Fumarylacetoacetase_C_sf"/>
</dbReference>
<evidence type="ECO:0000313" key="5">
    <source>
        <dbReference type="Proteomes" id="UP000530268"/>
    </source>
</evidence>
<dbReference type="FunFam" id="3.90.850.10:FF:000002">
    <property type="entry name" value="2-hydroxyhepta-2,4-diene-1,7-dioate isomerase"/>
    <property type="match status" value="1"/>
</dbReference>
<protein>
    <submittedName>
        <fullName evidence="4">2,4-diketo-3-deoxy-L-fuconate hydrolase</fullName>
        <ecNumber evidence="4">3.7.1.-</ecNumber>
    </submittedName>
</protein>
<accession>A0A7W6H1Q7</accession>
<dbReference type="Proteomes" id="UP000530268">
    <property type="component" value="Unassembled WGS sequence"/>
</dbReference>
<dbReference type="GO" id="GO:0016853">
    <property type="term" value="F:isomerase activity"/>
    <property type="evidence" value="ECO:0007669"/>
    <property type="project" value="UniProtKB-ARBA"/>
</dbReference>
<evidence type="ECO:0000259" key="3">
    <source>
        <dbReference type="Pfam" id="PF01557"/>
    </source>
</evidence>
<feature type="domain" description="Fumarylacetoacetase-like C-terminal" evidence="3">
    <location>
        <begin position="71"/>
        <end position="275"/>
    </location>
</feature>
<comment type="similarity">
    <text evidence="1">Belongs to the FAH family.</text>
</comment>
<evidence type="ECO:0000256" key="1">
    <source>
        <dbReference type="ARBA" id="ARBA00010211"/>
    </source>
</evidence>